<accession>A0A6V8MV81</accession>
<comment type="caution">
    <text evidence="1">The sequence shown here is derived from an EMBL/GenBank/DDBJ whole genome shotgun (WGS) entry which is preliminary data.</text>
</comment>
<dbReference type="InterPro" id="IPR018743">
    <property type="entry name" value="DUF2292"/>
</dbReference>
<dbReference type="EMBL" id="BLXY01000002">
    <property type="protein sequence ID" value="GFO63982.1"/>
    <property type="molecule type" value="Genomic_DNA"/>
</dbReference>
<proteinExistence type="predicted"/>
<protein>
    <recommendedName>
        <fullName evidence="3">DUF2292 domain-containing protein</fullName>
    </recommendedName>
</protein>
<organism evidence="1 2">
    <name type="scientific">Geomonas paludis</name>
    <dbReference type="NCBI Taxonomy" id="2740185"/>
    <lineage>
        <taxon>Bacteria</taxon>
        <taxon>Pseudomonadati</taxon>
        <taxon>Thermodesulfobacteriota</taxon>
        <taxon>Desulfuromonadia</taxon>
        <taxon>Geobacterales</taxon>
        <taxon>Geobacteraceae</taxon>
        <taxon>Geomonas</taxon>
    </lineage>
</organism>
<gene>
    <name evidence="1" type="ORF">GMPD_19010</name>
</gene>
<evidence type="ECO:0000313" key="2">
    <source>
        <dbReference type="Proteomes" id="UP000568888"/>
    </source>
</evidence>
<reference evidence="2" key="1">
    <citation type="submission" date="2020-06" db="EMBL/GenBank/DDBJ databases">
        <title>Draft genomic sequecing of Geomonas sp. Red736.</title>
        <authorList>
            <person name="Itoh H."/>
            <person name="Xu Z.X."/>
            <person name="Ushijima N."/>
            <person name="Masuda Y."/>
            <person name="Shiratori Y."/>
            <person name="Senoo K."/>
        </authorList>
    </citation>
    <scope>NUCLEOTIDE SEQUENCE [LARGE SCALE GENOMIC DNA]</scope>
    <source>
        <strain evidence="2">Red736</strain>
    </source>
</reference>
<evidence type="ECO:0008006" key="3">
    <source>
        <dbReference type="Google" id="ProtNLM"/>
    </source>
</evidence>
<sequence>MGSMETTSEQSGKLSRDLEQRIRLALRDLRYGTVTLVVQDGKVIQLDKNEKIRIQ</sequence>
<name>A0A6V8MV81_9BACT</name>
<evidence type="ECO:0000313" key="1">
    <source>
        <dbReference type="EMBL" id="GFO63982.1"/>
    </source>
</evidence>
<dbReference type="AlphaFoldDB" id="A0A6V8MV81"/>
<dbReference type="Pfam" id="PF10055">
    <property type="entry name" value="DUF2292"/>
    <property type="match status" value="1"/>
</dbReference>
<dbReference type="Proteomes" id="UP000568888">
    <property type="component" value="Unassembled WGS sequence"/>
</dbReference>